<accession>A0A699JQ64</accession>
<keyword evidence="2" id="KW-0670">Pyruvate</keyword>
<comment type="caution">
    <text evidence="2">The sequence shown here is derived from an EMBL/GenBank/DDBJ whole genome shotgun (WGS) entry which is preliminary data.</text>
</comment>
<gene>
    <name evidence="2" type="ORF">Tci_622540</name>
</gene>
<proteinExistence type="predicted"/>
<feature type="coiled-coil region" evidence="1">
    <location>
        <begin position="16"/>
        <end position="50"/>
    </location>
</feature>
<protein>
    <submittedName>
        <fullName evidence="2">Pyruvate, phosphate dikinase regulatory protein, chloroplastic</fullName>
    </submittedName>
</protein>
<evidence type="ECO:0000313" key="2">
    <source>
        <dbReference type="EMBL" id="GFA50568.1"/>
    </source>
</evidence>
<organism evidence="2">
    <name type="scientific">Tanacetum cinerariifolium</name>
    <name type="common">Dalmatian daisy</name>
    <name type="synonym">Chrysanthemum cinerariifolium</name>
    <dbReference type="NCBI Taxonomy" id="118510"/>
    <lineage>
        <taxon>Eukaryota</taxon>
        <taxon>Viridiplantae</taxon>
        <taxon>Streptophyta</taxon>
        <taxon>Embryophyta</taxon>
        <taxon>Tracheophyta</taxon>
        <taxon>Spermatophyta</taxon>
        <taxon>Magnoliopsida</taxon>
        <taxon>eudicotyledons</taxon>
        <taxon>Gunneridae</taxon>
        <taxon>Pentapetalae</taxon>
        <taxon>asterids</taxon>
        <taxon>campanulids</taxon>
        <taxon>Asterales</taxon>
        <taxon>Asteraceae</taxon>
        <taxon>Asteroideae</taxon>
        <taxon>Anthemideae</taxon>
        <taxon>Anthemidinae</taxon>
        <taxon>Tanacetum</taxon>
    </lineage>
</organism>
<sequence>MNDNQSSTSYEHSLEIETLKHTLSEHLKEKESLNQKITLLKNDFQKEEARNIDRELALEKQLKQKLYDGCVIEKSDAIVVPDTEETLMLAEESLQTNEPNLSGTTIVEVPKELPKVSMVNSCLKKLKFHLASFDMVVKERTTATAITEGTWGFEHTKACFQDDIIPFVKSLKELFTSFNQYLIDEVTEVQNVFTQMELAVEQHSEEKTKRDTWSSQESAPTFAKLFEINNLKAQAQAKDTVILKLKEKLYSLNGDVKERKVKQDVEEIETLNIELDHKVTKLAAKNKHLKQTYKQLYDSIKSSCVRSEEQCDNLINKVNLKSAEVTDLNASLQEKVLVITALKYS</sequence>
<reference evidence="2" key="1">
    <citation type="journal article" date="2019" name="Sci. Rep.">
        <title>Draft genome of Tanacetum cinerariifolium, the natural source of mosquito coil.</title>
        <authorList>
            <person name="Yamashiro T."/>
            <person name="Shiraishi A."/>
            <person name="Satake H."/>
            <person name="Nakayama K."/>
        </authorList>
    </citation>
    <scope>NUCLEOTIDE SEQUENCE</scope>
</reference>
<dbReference type="AlphaFoldDB" id="A0A699JQ64"/>
<dbReference type="EMBL" id="BKCJ010435807">
    <property type="protein sequence ID" value="GFA50568.1"/>
    <property type="molecule type" value="Genomic_DNA"/>
</dbReference>
<name>A0A699JQ64_TANCI</name>
<evidence type="ECO:0000256" key="1">
    <source>
        <dbReference type="SAM" id="Coils"/>
    </source>
</evidence>
<keyword evidence="1" id="KW-0175">Coiled coil</keyword>